<dbReference type="AlphaFoldDB" id="A0A0G1XA56"/>
<dbReference type="InterPro" id="IPR001173">
    <property type="entry name" value="Glyco_trans_2-like"/>
</dbReference>
<evidence type="ECO:0000313" key="3">
    <source>
        <dbReference type="Proteomes" id="UP000034185"/>
    </source>
</evidence>
<comment type="caution">
    <text evidence="2">The sequence shown here is derived from an EMBL/GenBank/DDBJ whole genome shotgun (WGS) entry which is preliminary data.</text>
</comment>
<dbReference type="PANTHER" id="PTHR48090">
    <property type="entry name" value="UNDECAPRENYL-PHOSPHATE 4-DEOXY-4-FORMAMIDO-L-ARABINOSE TRANSFERASE-RELATED"/>
    <property type="match status" value="1"/>
</dbReference>
<dbReference type="Proteomes" id="UP000034185">
    <property type="component" value="Unassembled WGS sequence"/>
</dbReference>
<dbReference type="SUPFAM" id="SSF53448">
    <property type="entry name" value="Nucleotide-diphospho-sugar transferases"/>
    <property type="match status" value="1"/>
</dbReference>
<evidence type="ECO:0000259" key="1">
    <source>
        <dbReference type="Pfam" id="PF00535"/>
    </source>
</evidence>
<proteinExistence type="predicted"/>
<sequence>MIYNEEEGIIPVIESIHTCALPPGYERRIVAINDGSTDESQQMLERAARTYSVHTIQYKTRRGMPESFRGVFQYLAKVVQDDDIVFTLEADGTNDIACIPGFVEEIKKGADVVIASRYVPGAASIGLPKHRLLMSALINMFLRRILLRIPNVRDYTVLYRAYRGSVLRKYASDNIPFAARKSFAVIPEILGCVSHYTNKFAEVPLRYDYGLKKGPSKMKIFQTLSEYIRITPAMFILSLSRKK</sequence>
<dbReference type="GO" id="GO:0016740">
    <property type="term" value="F:transferase activity"/>
    <property type="evidence" value="ECO:0007669"/>
    <property type="project" value="UniProtKB-KW"/>
</dbReference>
<organism evidence="2 3">
    <name type="scientific">Candidatus Kaiserbacteria bacterium GW2011_GWB1_52_6</name>
    <dbReference type="NCBI Taxonomy" id="1618674"/>
    <lineage>
        <taxon>Bacteria</taxon>
        <taxon>Candidatus Kaiseribacteriota</taxon>
    </lineage>
</organism>
<gene>
    <name evidence="2" type="ORF">UY70_C0006G0020</name>
</gene>
<feature type="domain" description="Glycosyltransferase 2-like" evidence="1">
    <location>
        <begin position="2"/>
        <end position="170"/>
    </location>
</feature>
<keyword evidence="2" id="KW-0808">Transferase</keyword>
<evidence type="ECO:0000313" key="2">
    <source>
        <dbReference type="EMBL" id="KKW27871.1"/>
    </source>
</evidence>
<dbReference type="Pfam" id="PF00535">
    <property type="entry name" value="Glycos_transf_2"/>
    <property type="match status" value="1"/>
</dbReference>
<dbReference type="EMBL" id="LCRA01000006">
    <property type="protein sequence ID" value="KKW27871.1"/>
    <property type="molecule type" value="Genomic_DNA"/>
</dbReference>
<accession>A0A0G1XA56</accession>
<dbReference type="InterPro" id="IPR050256">
    <property type="entry name" value="Glycosyltransferase_2"/>
</dbReference>
<dbReference type="Gene3D" id="3.90.550.10">
    <property type="entry name" value="Spore Coat Polysaccharide Biosynthesis Protein SpsA, Chain A"/>
    <property type="match status" value="1"/>
</dbReference>
<protein>
    <submittedName>
        <fullName evidence="2">Glycosyl transferase</fullName>
    </submittedName>
</protein>
<name>A0A0G1XA56_9BACT</name>
<dbReference type="InterPro" id="IPR029044">
    <property type="entry name" value="Nucleotide-diphossugar_trans"/>
</dbReference>
<reference evidence="2 3" key="1">
    <citation type="journal article" date="2015" name="Nature">
        <title>rRNA introns, odd ribosomes, and small enigmatic genomes across a large radiation of phyla.</title>
        <authorList>
            <person name="Brown C.T."/>
            <person name="Hug L.A."/>
            <person name="Thomas B.C."/>
            <person name="Sharon I."/>
            <person name="Castelle C.J."/>
            <person name="Singh A."/>
            <person name="Wilkins M.J."/>
            <person name="Williams K.H."/>
            <person name="Banfield J.F."/>
        </authorList>
    </citation>
    <scope>NUCLEOTIDE SEQUENCE [LARGE SCALE GENOMIC DNA]</scope>
</reference>